<dbReference type="EMBL" id="VSSQ01060477">
    <property type="protein sequence ID" value="MPN13918.1"/>
    <property type="molecule type" value="Genomic_DNA"/>
</dbReference>
<sequence length="197" mass="22550">MISIIAILAAMLLPALSQAREKARQTACLSSLKQIGMGFQFYERDNNSFLPPSFRTSPNRWWFSYLNIYCGLQEGDGYLKTKLWQCDGASDGKYGYSLPKIAGNPPYSRGYSWNTYSSWNPNTSVPIPENRTARILKPHTIIIYDSNWYANDINRTPVVGWHNLRCNILYYDGSVGSEHQALLNDWAASKEKYWSNK</sequence>
<proteinExistence type="predicted"/>
<feature type="domain" description="DUF1559" evidence="1">
    <location>
        <begin position="18"/>
        <end position="58"/>
    </location>
</feature>
<evidence type="ECO:0000259" key="1">
    <source>
        <dbReference type="Pfam" id="PF07596"/>
    </source>
</evidence>
<reference evidence="2" key="1">
    <citation type="submission" date="2019-08" db="EMBL/GenBank/DDBJ databases">
        <authorList>
            <person name="Kucharzyk K."/>
            <person name="Murdoch R.W."/>
            <person name="Higgins S."/>
            <person name="Loffler F."/>
        </authorList>
    </citation>
    <scope>NUCLEOTIDE SEQUENCE</scope>
</reference>
<dbReference type="InterPro" id="IPR011453">
    <property type="entry name" value="DUF1559"/>
</dbReference>
<dbReference type="SUPFAM" id="SSF54523">
    <property type="entry name" value="Pili subunits"/>
    <property type="match status" value="1"/>
</dbReference>
<name>A0A645FHP2_9ZZZZ</name>
<comment type="caution">
    <text evidence="2">The sequence shown here is derived from an EMBL/GenBank/DDBJ whole genome shotgun (WGS) entry which is preliminary data.</text>
</comment>
<evidence type="ECO:0000313" key="2">
    <source>
        <dbReference type="EMBL" id="MPN13918.1"/>
    </source>
</evidence>
<gene>
    <name evidence="2" type="ORF">SDC9_161244</name>
</gene>
<accession>A0A645FHP2</accession>
<dbReference type="Pfam" id="PF07596">
    <property type="entry name" value="SBP_bac_10"/>
    <property type="match status" value="1"/>
</dbReference>
<dbReference type="Gene3D" id="3.30.700.10">
    <property type="entry name" value="Glycoprotein, Type 4 Pilin"/>
    <property type="match status" value="1"/>
</dbReference>
<protein>
    <recommendedName>
        <fullName evidence="1">DUF1559 domain-containing protein</fullName>
    </recommendedName>
</protein>
<dbReference type="InterPro" id="IPR045584">
    <property type="entry name" value="Pilin-like"/>
</dbReference>
<dbReference type="AlphaFoldDB" id="A0A645FHP2"/>
<organism evidence="2">
    <name type="scientific">bioreactor metagenome</name>
    <dbReference type="NCBI Taxonomy" id="1076179"/>
    <lineage>
        <taxon>unclassified sequences</taxon>
        <taxon>metagenomes</taxon>
        <taxon>ecological metagenomes</taxon>
    </lineage>
</organism>